<dbReference type="Proteomes" id="UP001161247">
    <property type="component" value="Chromosome 1"/>
</dbReference>
<feature type="compositionally biased region" description="Low complexity" evidence="1">
    <location>
        <begin position="88"/>
        <end position="101"/>
    </location>
</feature>
<evidence type="ECO:0000256" key="2">
    <source>
        <dbReference type="SAM" id="SignalP"/>
    </source>
</evidence>
<feature type="region of interest" description="Disordered" evidence="1">
    <location>
        <begin position="77"/>
        <end position="102"/>
    </location>
</feature>
<evidence type="ECO:0000313" key="3">
    <source>
        <dbReference type="EMBL" id="CAI9088640.1"/>
    </source>
</evidence>
<feature type="chain" id="PRO_5043740497" evidence="2">
    <location>
        <begin position="24"/>
        <end position="224"/>
    </location>
</feature>
<gene>
    <name evidence="3" type="ORF">OLC1_LOCUS1166</name>
</gene>
<proteinExistence type="predicted"/>
<sequence>MASKGWFSVGMLFLSIFFHLGSGHRLLKEPHASHLDPPPSPIMHIGENSFATLLASNPALREHVHQLSLAAALSPAASPSNHIHGHNSPSSAPSLSPALSPNLHIPENSLSLSQAVSPLPRKRMQDVHFESTDWLAEGAKTPKRKHQTKPVRKPKHKSRSRRSAHDLTSEPWFFDSWEKKTDSEHDLPHNKPTTDQQHEHLVHKQRVDMIGAMKLNSPYEKVAS</sequence>
<organism evidence="3 4">
    <name type="scientific">Oldenlandia corymbosa var. corymbosa</name>
    <dbReference type="NCBI Taxonomy" id="529605"/>
    <lineage>
        <taxon>Eukaryota</taxon>
        <taxon>Viridiplantae</taxon>
        <taxon>Streptophyta</taxon>
        <taxon>Embryophyta</taxon>
        <taxon>Tracheophyta</taxon>
        <taxon>Spermatophyta</taxon>
        <taxon>Magnoliopsida</taxon>
        <taxon>eudicotyledons</taxon>
        <taxon>Gunneridae</taxon>
        <taxon>Pentapetalae</taxon>
        <taxon>asterids</taxon>
        <taxon>lamiids</taxon>
        <taxon>Gentianales</taxon>
        <taxon>Rubiaceae</taxon>
        <taxon>Rubioideae</taxon>
        <taxon>Spermacoceae</taxon>
        <taxon>Hedyotis-Oldenlandia complex</taxon>
        <taxon>Oldenlandia</taxon>
    </lineage>
</organism>
<keyword evidence="4" id="KW-1185">Reference proteome</keyword>
<keyword evidence="2" id="KW-0732">Signal</keyword>
<accession>A0AAV1BZJ3</accession>
<dbReference type="EMBL" id="OX459118">
    <property type="protein sequence ID" value="CAI9088640.1"/>
    <property type="molecule type" value="Genomic_DNA"/>
</dbReference>
<feature type="signal peptide" evidence="2">
    <location>
        <begin position="1"/>
        <end position="23"/>
    </location>
</feature>
<protein>
    <submittedName>
        <fullName evidence="3">OLC1v1023030C1</fullName>
    </submittedName>
</protein>
<feature type="region of interest" description="Disordered" evidence="1">
    <location>
        <begin position="133"/>
        <end position="167"/>
    </location>
</feature>
<reference evidence="3" key="1">
    <citation type="submission" date="2023-03" db="EMBL/GenBank/DDBJ databases">
        <authorList>
            <person name="Julca I."/>
        </authorList>
    </citation>
    <scope>NUCLEOTIDE SEQUENCE</scope>
</reference>
<evidence type="ECO:0000256" key="1">
    <source>
        <dbReference type="SAM" id="MobiDB-lite"/>
    </source>
</evidence>
<feature type="compositionally biased region" description="Basic residues" evidence="1">
    <location>
        <begin position="141"/>
        <end position="162"/>
    </location>
</feature>
<evidence type="ECO:0000313" key="4">
    <source>
        <dbReference type="Proteomes" id="UP001161247"/>
    </source>
</evidence>
<dbReference type="AlphaFoldDB" id="A0AAV1BZJ3"/>
<name>A0AAV1BZJ3_OLDCO</name>